<dbReference type="InterPro" id="IPR023210">
    <property type="entry name" value="NADP_OxRdtase_dom"/>
</dbReference>
<evidence type="ECO:0000313" key="3">
    <source>
        <dbReference type="Proteomes" id="UP001596137"/>
    </source>
</evidence>
<dbReference type="InterPro" id="IPR050523">
    <property type="entry name" value="AKR_Detox_Biosynth"/>
</dbReference>
<dbReference type="SUPFAM" id="SSF51430">
    <property type="entry name" value="NAD(P)-linked oxidoreductase"/>
    <property type="match status" value="1"/>
</dbReference>
<evidence type="ECO:0000259" key="1">
    <source>
        <dbReference type="Pfam" id="PF00248"/>
    </source>
</evidence>
<accession>A0ABW1NGM7</accession>
<dbReference type="InterPro" id="IPR036812">
    <property type="entry name" value="NAD(P)_OxRdtase_dom_sf"/>
</dbReference>
<feature type="domain" description="NADP-dependent oxidoreductase" evidence="1">
    <location>
        <begin position="3"/>
        <end position="305"/>
    </location>
</feature>
<dbReference type="Gene3D" id="3.20.20.100">
    <property type="entry name" value="NADP-dependent oxidoreductase domain"/>
    <property type="match status" value="1"/>
</dbReference>
<dbReference type="Pfam" id="PF00248">
    <property type="entry name" value="Aldo_ket_red"/>
    <property type="match status" value="1"/>
</dbReference>
<reference evidence="3" key="1">
    <citation type="journal article" date="2019" name="Int. J. Syst. Evol. Microbiol.">
        <title>The Global Catalogue of Microorganisms (GCM) 10K type strain sequencing project: providing services to taxonomists for standard genome sequencing and annotation.</title>
        <authorList>
            <consortium name="The Broad Institute Genomics Platform"/>
            <consortium name="The Broad Institute Genome Sequencing Center for Infectious Disease"/>
            <person name="Wu L."/>
            <person name="Ma J."/>
        </authorList>
    </citation>
    <scope>NUCLEOTIDE SEQUENCE [LARGE SCALE GENOMIC DNA]</scope>
    <source>
        <strain evidence="3">JCM 30346</strain>
    </source>
</reference>
<proteinExistence type="predicted"/>
<comment type="caution">
    <text evidence="2">The sequence shown here is derived from an EMBL/GenBank/DDBJ whole genome shotgun (WGS) entry which is preliminary data.</text>
</comment>
<organism evidence="2 3">
    <name type="scientific">Sphaerisporangium aureirubrum</name>
    <dbReference type="NCBI Taxonomy" id="1544736"/>
    <lineage>
        <taxon>Bacteria</taxon>
        <taxon>Bacillati</taxon>
        <taxon>Actinomycetota</taxon>
        <taxon>Actinomycetes</taxon>
        <taxon>Streptosporangiales</taxon>
        <taxon>Streptosporangiaceae</taxon>
        <taxon>Sphaerisporangium</taxon>
    </lineage>
</organism>
<name>A0ABW1NGM7_9ACTN</name>
<gene>
    <name evidence="2" type="ORF">ACFP1K_13035</name>
</gene>
<protein>
    <submittedName>
        <fullName evidence="2">Aldo/keto reductase</fullName>
    </submittedName>
</protein>
<dbReference type="PANTHER" id="PTHR43364">
    <property type="entry name" value="NADH-SPECIFIC METHYLGLYOXAL REDUCTASE-RELATED"/>
    <property type="match status" value="1"/>
</dbReference>
<dbReference type="Proteomes" id="UP001596137">
    <property type="component" value="Unassembled WGS sequence"/>
</dbReference>
<dbReference type="PANTHER" id="PTHR43364:SF6">
    <property type="entry name" value="OXIDOREDUCTASE-RELATED"/>
    <property type="match status" value="1"/>
</dbReference>
<sequence>MTPIALGTIPFGTTVDEATSFAILDRFAEAGGTMIDTSNNYPFWHEGATGQESETTVGAWLAARPGMRERVVLSTKCGARPSVPGDRTLDRPEGLSAPVIRAAVEGSLHRLGTTHVDVYWAHIEDRATPLEEQVDAMAGLVEQGKVRELGASNHPTWRVERARGIARAAGRPGYSLLQLRHSYLRPRPGVRLPEGGHVQASEETFDYLRREGLRLWAYTTLLAGAYTRADRPIPPTYDHPGTERRLAALRGVAADLGATPNQVVLAWLAAQGVVPIVGVSTLAQLEEAVAAADVKLDDELRSRLDDPALA</sequence>
<evidence type="ECO:0000313" key="2">
    <source>
        <dbReference type="EMBL" id="MFC6082085.1"/>
    </source>
</evidence>
<dbReference type="RefSeq" id="WP_380751330.1">
    <property type="nucleotide sequence ID" value="NZ_JBHSRF010000014.1"/>
</dbReference>
<dbReference type="EMBL" id="JBHSRF010000014">
    <property type="protein sequence ID" value="MFC6082085.1"/>
    <property type="molecule type" value="Genomic_DNA"/>
</dbReference>
<keyword evidence="3" id="KW-1185">Reference proteome</keyword>